<evidence type="ECO:0000313" key="2">
    <source>
        <dbReference type="EMBL" id="WOH10907.1"/>
    </source>
</evidence>
<dbReference type="InterPro" id="IPR025659">
    <property type="entry name" value="Tubby-like_C"/>
</dbReference>
<organism evidence="2 3">
    <name type="scientific">Daucus carota subsp. sativus</name>
    <name type="common">Carrot</name>
    <dbReference type="NCBI Taxonomy" id="79200"/>
    <lineage>
        <taxon>Eukaryota</taxon>
        <taxon>Viridiplantae</taxon>
        <taxon>Streptophyta</taxon>
        <taxon>Embryophyta</taxon>
        <taxon>Tracheophyta</taxon>
        <taxon>Spermatophyta</taxon>
        <taxon>Magnoliopsida</taxon>
        <taxon>eudicotyledons</taxon>
        <taxon>Gunneridae</taxon>
        <taxon>Pentapetalae</taxon>
        <taxon>asterids</taxon>
        <taxon>campanulids</taxon>
        <taxon>Apiales</taxon>
        <taxon>Apiaceae</taxon>
        <taxon>Apioideae</taxon>
        <taxon>Scandiceae</taxon>
        <taxon>Daucinae</taxon>
        <taxon>Daucus</taxon>
        <taxon>Daucus sect. Daucus</taxon>
    </lineage>
</organism>
<protein>
    <recommendedName>
        <fullName evidence="4">Protein LURP-one-related 15</fullName>
    </recommendedName>
</protein>
<dbReference type="PANTHER" id="PTHR31087">
    <property type="match status" value="1"/>
</dbReference>
<proteinExistence type="inferred from homology"/>
<dbReference type="Proteomes" id="UP000077755">
    <property type="component" value="Chromosome 8"/>
</dbReference>
<dbReference type="SUPFAM" id="SSF54518">
    <property type="entry name" value="Tubby C-terminal domain-like"/>
    <property type="match status" value="1"/>
</dbReference>
<dbReference type="EMBL" id="CP093350">
    <property type="protein sequence ID" value="WOH10907.1"/>
    <property type="molecule type" value="Genomic_DNA"/>
</dbReference>
<accession>A0AAF0XPK5</accession>
<evidence type="ECO:0008006" key="4">
    <source>
        <dbReference type="Google" id="ProtNLM"/>
    </source>
</evidence>
<dbReference type="InterPro" id="IPR038595">
    <property type="entry name" value="LOR_sf"/>
</dbReference>
<dbReference type="Pfam" id="PF04525">
    <property type="entry name" value="LOR"/>
    <property type="match status" value="1"/>
</dbReference>
<name>A0AAF0XPK5_DAUCS</name>
<dbReference type="Gene3D" id="2.40.160.200">
    <property type="entry name" value="LURP1-related"/>
    <property type="match status" value="1"/>
</dbReference>
<comment type="similarity">
    <text evidence="1">Belongs to the LOR family.</text>
</comment>
<evidence type="ECO:0000256" key="1">
    <source>
        <dbReference type="ARBA" id="ARBA00005437"/>
    </source>
</evidence>
<dbReference type="PANTHER" id="PTHR31087:SF58">
    <property type="entry name" value="OS07G0230700 PROTEIN"/>
    <property type="match status" value="1"/>
</dbReference>
<sequence length="208" mass="23632">MMKGHGNYMPPAGGNPGVAVVGPQFMVPYPIDLTIQRKMLTLSEGNFNVTDSNGTLMFSIKGRLLSLRDRRVLLDVYGNPVVSLQQKVLSLHRRWEVYRGDSTDSKDILFTVKKSHILQLKTELEVFLPSNTSERHYDFKLKGSWFEKACTIYAGNHSNVIAQVHSITNVVFGKDKFLVTVYPHVDYAFIVTLIVILEEINEDRKDED</sequence>
<dbReference type="AlphaFoldDB" id="A0AAF0XPK5"/>
<keyword evidence="3" id="KW-1185">Reference proteome</keyword>
<evidence type="ECO:0000313" key="3">
    <source>
        <dbReference type="Proteomes" id="UP000077755"/>
    </source>
</evidence>
<gene>
    <name evidence="2" type="ORF">DCAR_0830384</name>
</gene>
<reference evidence="2" key="1">
    <citation type="journal article" date="2016" name="Nat. Genet.">
        <title>A high-quality carrot genome assembly provides new insights into carotenoid accumulation and asterid genome evolution.</title>
        <authorList>
            <person name="Iorizzo M."/>
            <person name="Ellison S."/>
            <person name="Senalik D."/>
            <person name="Zeng P."/>
            <person name="Satapoomin P."/>
            <person name="Huang J."/>
            <person name="Bowman M."/>
            <person name="Iovene M."/>
            <person name="Sanseverino W."/>
            <person name="Cavagnaro P."/>
            <person name="Yildiz M."/>
            <person name="Macko-Podgorni A."/>
            <person name="Moranska E."/>
            <person name="Grzebelus E."/>
            <person name="Grzebelus D."/>
            <person name="Ashrafi H."/>
            <person name="Zheng Z."/>
            <person name="Cheng S."/>
            <person name="Spooner D."/>
            <person name="Van Deynze A."/>
            <person name="Simon P."/>
        </authorList>
    </citation>
    <scope>NUCLEOTIDE SEQUENCE</scope>
    <source>
        <tissue evidence="2">Leaf</tissue>
    </source>
</reference>
<reference evidence="2" key="2">
    <citation type="submission" date="2022-03" db="EMBL/GenBank/DDBJ databases">
        <title>Draft title - Genomic analysis of global carrot germplasm unveils the trajectory of domestication and the origin of high carotenoid orange carrot.</title>
        <authorList>
            <person name="Iorizzo M."/>
            <person name="Ellison S."/>
            <person name="Senalik D."/>
            <person name="Macko-Podgorni A."/>
            <person name="Grzebelus D."/>
            <person name="Bostan H."/>
            <person name="Rolling W."/>
            <person name="Curaba J."/>
            <person name="Simon P."/>
        </authorList>
    </citation>
    <scope>NUCLEOTIDE SEQUENCE</scope>
    <source>
        <tissue evidence="2">Leaf</tissue>
    </source>
</reference>
<dbReference type="InterPro" id="IPR007612">
    <property type="entry name" value="LOR"/>
</dbReference>